<evidence type="ECO:0000313" key="1">
    <source>
        <dbReference type="EMBL" id="KAH7665702.1"/>
    </source>
</evidence>
<gene>
    <name evidence="1" type="ORF">IHE45_13G050100</name>
</gene>
<comment type="caution">
    <text evidence="1">The sequence shown here is derived from an EMBL/GenBank/DDBJ whole genome shotgun (WGS) entry which is preliminary data.</text>
</comment>
<dbReference type="EMBL" id="CM037023">
    <property type="protein sequence ID" value="KAH7665702.1"/>
    <property type="molecule type" value="Genomic_DNA"/>
</dbReference>
<organism evidence="1 2">
    <name type="scientific">Dioscorea alata</name>
    <name type="common">Purple yam</name>
    <dbReference type="NCBI Taxonomy" id="55571"/>
    <lineage>
        <taxon>Eukaryota</taxon>
        <taxon>Viridiplantae</taxon>
        <taxon>Streptophyta</taxon>
        <taxon>Embryophyta</taxon>
        <taxon>Tracheophyta</taxon>
        <taxon>Spermatophyta</taxon>
        <taxon>Magnoliopsida</taxon>
        <taxon>Liliopsida</taxon>
        <taxon>Dioscoreales</taxon>
        <taxon>Dioscoreaceae</taxon>
        <taxon>Dioscorea</taxon>
    </lineage>
</organism>
<dbReference type="Proteomes" id="UP000827976">
    <property type="component" value="Chromosome 13"/>
</dbReference>
<keyword evidence="2" id="KW-1185">Reference proteome</keyword>
<name>A0ACB7UXW9_DIOAL</name>
<evidence type="ECO:0000313" key="2">
    <source>
        <dbReference type="Proteomes" id="UP000827976"/>
    </source>
</evidence>
<reference evidence="2" key="1">
    <citation type="journal article" date="2022" name="Nat. Commun.">
        <title>Chromosome evolution and the genetic basis of agronomically important traits in greater yam.</title>
        <authorList>
            <person name="Bredeson J.V."/>
            <person name="Lyons J.B."/>
            <person name="Oniyinde I.O."/>
            <person name="Okereke N.R."/>
            <person name="Kolade O."/>
            <person name="Nnabue I."/>
            <person name="Nwadili C.O."/>
            <person name="Hribova E."/>
            <person name="Parker M."/>
            <person name="Nwogha J."/>
            <person name="Shu S."/>
            <person name="Carlson J."/>
            <person name="Kariba R."/>
            <person name="Muthemba S."/>
            <person name="Knop K."/>
            <person name="Barton G.J."/>
            <person name="Sherwood A.V."/>
            <person name="Lopez-Montes A."/>
            <person name="Asiedu R."/>
            <person name="Jamnadass R."/>
            <person name="Muchugi A."/>
            <person name="Goodstein D."/>
            <person name="Egesi C.N."/>
            <person name="Featherston J."/>
            <person name="Asfaw A."/>
            <person name="Simpson G.G."/>
            <person name="Dolezel J."/>
            <person name="Hendre P.S."/>
            <person name="Van Deynze A."/>
            <person name="Kumar P.L."/>
            <person name="Obidiegwu J.E."/>
            <person name="Bhattacharjee R."/>
            <person name="Rokhsar D.S."/>
        </authorList>
    </citation>
    <scope>NUCLEOTIDE SEQUENCE [LARGE SCALE GENOMIC DNA]</scope>
    <source>
        <strain evidence="2">cv. TDa95/00328</strain>
    </source>
</reference>
<accession>A0ACB7UXW9</accession>
<protein>
    <submittedName>
        <fullName evidence="1">Tam3-transposase (Ac family) protein</fullName>
    </submittedName>
</protein>
<sequence>MGDDIGSHQSRSHPIGNSTQSNEIESPNPEGSFPNENIIEEDVGDHTESTTQDGRLKSVVWSHFKKIQVNGEDKAQCNYCKKLLGGKSKNGTRHLHLHMESCIQRKISLRGKKLITSKMVKGKQEMTTTIYDPEFAKKELAQAIIMHEYPLSIVDHLGFKKYSFALQPLFKVPSRNTMKKEIFKMYDVEKTVALKLMDTNEGRVAITTDMWTTSNQKKGYMAITAHYIDHSWNLQSRILRFIYVPTPHTSERLSTVLVGCLLDWNIDGKLSTITLDNCSTNDSMIEKIKNKLHLGSLLKDGSLLHMLCYGLEVVKDGVEKIRDSVAYWTATPKRVEKFKETAKQLRMTCTKSLCLDCPTRWNSTYKMLDIAISYKEVFCRLKHRDDKYTCLPTTTQWEFASEVYEKLKIFNSVTELFSGTNYPTANLYFPKVCEINLTISSWLTSSNVVVQRMATKMMDKFKCYWNVIHDIMGVATILDPRYKMSLLEYYYQKLYPADAFHETRRIRKLCYDLFSDYELKSKESTSSPFEDINSSVVDDSLNDFDAFVKSQKRAKTTHLELELDLYLEEDILPRTSDFDILMWWKLNGVKYPTLQKIAKDVLAIPISSVASESAFSTGGRILSPHRNRLHWQTLEALMCVRSWLWSEENKGLSSKGMEDYGNLLDEIDFEDEDEQLPSGATHGLEDD</sequence>
<proteinExistence type="predicted"/>